<protein>
    <submittedName>
        <fullName evidence="2">Uncharacterized protein</fullName>
    </submittedName>
</protein>
<feature type="compositionally biased region" description="Low complexity" evidence="1">
    <location>
        <begin position="102"/>
        <end position="127"/>
    </location>
</feature>
<evidence type="ECO:0000313" key="3">
    <source>
        <dbReference type="Proteomes" id="UP001295444"/>
    </source>
</evidence>
<dbReference type="AlphaFoldDB" id="A0AAD1RL66"/>
<evidence type="ECO:0000313" key="2">
    <source>
        <dbReference type="EMBL" id="CAH2273683.1"/>
    </source>
</evidence>
<feature type="region of interest" description="Disordered" evidence="1">
    <location>
        <begin position="81"/>
        <end position="130"/>
    </location>
</feature>
<dbReference type="Proteomes" id="UP001295444">
    <property type="component" value="Chromosome 03"/>
</dbReference>
<keyword evidence="3" id="KW-1185">Reference proteome</keyword>
<sequence>MSSPAYPDLDKEKLAAAMPRKATVKSKHLVCSECATPLPDGSRKKMCSQCTANSLERDKQKDMQSFLTWFQENLAQTLEAIKESKKAESPIQQRIKKRRRSSSTSESSSGEFISSIDSDDSGSSSSEPVGFPSDEIRKFIKEVNLTILPQGSENPKKRFFVFSKAWSISFLGNGETLKNVPLFPDTSRISSDWLVILFGKISQR</sequence>
<feature type="region of interest" description="Disordered" evidence="1">
    <location>
        <begin position="35"/>
        <end position="58"/>
    </location>
</feature>
<dbReference type="EMBL" id="OW240914">
    <property type="protein sequence ID" value="CAH2273683.1"/>
    <property type="molecule type" value="Genomic_DNA"/>
</dbReference>
<organism evidence="2 3">
    <name type="scientific">Pelobates cultripes</name>
    <name type="common">Western spadefoot toad</name>
    <dbReference type="NCBI Taxonomy" id="61616"/>
    <lineage>
        <taxon>Eukaryota</taxon>
        <taxon>Metazoa</taxon>
        <taxon>Chordata</taxon>
        <taxon>Craniata</taxon>
        <taxon>Vertebrata</taxon>
        <taxon>Euteleostomi</taxon>
        <taxon>Amphibia</taxon>
        <taxon>Batrachia</taxon>
        <taxon>Anura</taxon>
        <taxon>Pelobatoidea</taxon>
        <taxon>Pelobatidae</taxon>
        <taxon>Pelobates</taxon>
    </lineage>
</organism>
<name>A0AAD1RL66_PELCU</name>
<evidence type="ECO:0000256" key="1">
    <source>
        <dbReference type="SAM" id="MobiDB-lite"/>
    </source>
</evidence>
<accession>A0AAD1RL66</accession>
<gene>
    <name evidence="2" type="ORF">PECUL_23A000920</name>
</gene>
<proteinExistence type="predicted"/>
<reference evidence="2" key="1">
    <citation type="submission" date="2022-03" db="EMBL/GenBank/DDBJ databases">
        <authorList>
            <person name="Alioto T."/>
            <person name="Alioto T."/>
            <person name="Gomez Garrido J."/>
        </authorList>
    </citation>
    <scope>NUCLEOTIDE SEQUENCE</scope>
</reference>